<accession>A0ABU9U7S1</accession>
<protein>
    <submittedName>
        <fullName evidence="1">Uncharacterized protein</fullName>
    </submittedName>
</protein>
<dbReference type="RefSeq" id="WP_342884461.1">
    <property type="nucleotide sequence ID" value="NZ_JBBMQU010000042.1"/>
</dbReference>
<gene>
    <name evidence="1" type="ORF">WNY63_17820</name>
</gene>
<name>A0ABU9U7S1_9GAMM</name>
<dbReference type="EMBL" id="JBBMQU010000042">
    <property type="protein sequence ID" value="MEM5552583.1"/>
    <property type="molecule type" value="Genomic_DNA"/>
</dbReference>
<evidence type="ECO:0000313" key="1">
    <source>
        <dbReference type="EMBL" id="MEM5552583.1"/>
    </source>
</evidence>
<proteinExistence type="predicted"/>
<comment type="caution">
    <text evidence="1">The sequence shown here is derived from an EMBL/GenBank/DDBJ whole genome shotgun (WGS) entry which is preliminary data.</text>
</comment>
<reference evidence="1 2" key="1">
    <citation type="submission" date="2024-03" db="EMBL/GenBank/DDBJ databases">
        <title>Community enrichment and isolation of bacterial strains for fucoidan degradation.</title>
        <authorList>
            <person name="Sichert A."/>
        </authorList>
    </citation>
    <scope>NUCLEOTIDE SEQUENCE [LARGE SCALE GENOMIC DNA]</scope>
    <source>
        <strain evidence="1 2">AS81</strain>
    </source>
</reference>
<keyword evidence="2" id="KW-1185">Reference proteome</keyword>
<organism evidence="1 2">
    <name type="scientific">Pseudoalteromonas neustonica</name>
    <dbReference type="NCBI Taxonomy" id="1840331"/>
    <lineage>
        <taxon>Bacteria</taxon>
        <taxon>Pseudomonadati</taxon>
        <taxon>Pseudomonadota</taxon>
        <taxon>Gammaproteobacteria</taxon>
        <taxon>Alteromonadales</taxon>
        <taxon>Pseudoalteromonadaceae</taxon>
        <taxon>Pseudoalteromonas</taxon>
    </lineage>
</organism>
<sequence>MSYWQVHFARRLPIDEHLTTMNNMLAAMWEAIPPHEVEARMRAAHQLADVVHITKSKKAD</sequence>
<dbReference type="Proteomes" id="UP001388366">
    <property type="component" value="Unassembled WGS sequence"/>
</dbReference>
<evidence type="ECO:0000313" key="2">
    <source>
        <dbReference type="Proteomes" id="UP001388366"/>
    </source>
</evidence>